<organism evidence="2 3">
    <name type="scientific">Portunus trituberculatus</name>
    <name type="common">Swimming crab</name>
    <name type="synonym">Neptunus trituberculatus</name>
    <dbReference type="NCBI Taxonomy" id="210409"/>
    <lineage>
        <taxon>Eukaryota</taxon>
        <taxon>Metazoa</taxon>
        <taxon>Ecdysozoa</taxon>
        <taxon>Arthropoda</taxon>
        <taxon>Crustacea</taxon>
        <taxon>Multicrustacea</taxon>
        <taxon>Malacostraca</taxon>
        <taxon>Eumalacostraca</taxon>
        <taxon>Eucarida</taxon>
        <taxon>Decapoda</taxon>
        <taxon>Pleocyemata</taxon>
        <taxon>Brachyura</taxon>
        <taxon>Eubrachyura</taxon>
        <taxon>Portunoidea</taxon>
        <taxon>Portunidae</taxon>
        <taxon>Portuninae</taxon>
        <taxon>Portunus</taxon>
    </lineage>
</organism>
<evidence type="ECO:0000313" key="2">
    <source>
        <dbReference type="EMBL" id="MPC98199.1"/>
    </source>
</evidence>
<gene>
    <name evidence="2" type="ORF">E2C01_093555</name>
</gene>
<sequence length="135" mass="14733">MLTVHAARTTAARGAVNPAAGVPDNTWKQQKMAIIPLWRRTGDGRRTPHVNFVPENFKRPVEGGAAALVGAASCASLYPAGRRHQPRAPFRTCRRQISVIALWTHVRRPSCGSLPPMDRLSVHGLTDRSTHSSPL</sequence>
<feature type="region of interest" description="Disordered" evidence="1">
    <location>
        <begin position="114"/>
        <end position="135"/>
    </location>
</feature>
<dbReference type="Proteomes" id="UP000324222">
    <property type="component" value="Unassembled WGS sequence"/>
</dbReference>
<evidence type="ECO:0000256" key="1">
    <source>
        <dbReference type="SAM" id="MobiDB-lite"/>
    </source>
</evidence>
<accession>A0A5B7JTU9</accession>
<keyword evidence="3" id="KW-1185">Reference proteome</keyword>
<proteinExistence type="predicted"/>
<feature type="compositionally biased region" description="Basic and acidic residues" evidence="1">
    <location>
        <begin position="125"/>
        <end position="135"/>
    </location>
</feature>
<name>A0A5B7JTU9_PORTR</name>
<dbReference type="EMBL" id="VSRR010113027">
    <property type="protein sequence ID" value="MPC98199.1"/>
    <property type="molecule type" value="Genomic_DNA"/>
</dbReference>
<evidence type="ECO:0000313" key="3">
    <source>
        <dbReference type="Proteomes" id="UP000324222"/>
    </source>
</evidence>
<comment type="caution">
    <text evidence="2">The sequence shown here is derived from an EMBL/GenBank/DDBJ whole genome shotgun (WGS) entry which is preliminary data.</text>
</comment>
<protein>
    <submittedName>
        <fullName evidence="2">Uncharacterized protein</fullName>
    </submittedName>
</protein>
<reference evidence="2 3" key="1">
    <citation type="submission" date="2019-05" db="EMBL/GenBank/DDBJ databases">
        <title>Another draft genome of Portunus trituberculatus and its Hox gene families provides insights of decapod evolution.</title>
        <authorList>
            <person name="Jeong J.-H."/>
            <person name="Song I."/>
            <person name="Kim S."/>
            <person name="Choi T."/>
            <person name="Kim D."/>
            <person name="Ryu S."/>
            <person name="Kim W."/>
        </authorList>
    </citation>
    <scope>NUCLEOTIDE SEQUENCE [LARGE SCALE GENOMIC DNA]</scope>
    <source>
        <tissue evidence="2">Muscle</tissue>
    </source>
</reference>
<dbReference type="AlphaFoldDB" id="A0A5B7JTU9"/>